<protein>
    <submittedName>
        <fullName evidence="3">Antifreeze protein</fullName>
    </submittedName>
</protein>
<evidence type="ECO:0000256" key="1">
    <source>
        <dbReference type="SAM" id="SignalP"/>
    </source>
</evidence>
<evidence type="ECO:0000259" key="2">
    <source>
        <dbReference type="Pfam" id="PF01471"/>
    </source>
</evidence>
<organism evidence="3 4">
    <name type="scientific">Cereibacter changlensis</name>
    <dbReference type="NCBI Taxonomy" id="402884"/>
    <lineage>
        <taxon>Bacteria</taxon>
        <taxon>Pseudomonadati</taxon>
        <taxon>Pseudomonadota</taxon>
        <taxon>Alphaproteobacteria</taxon>
        <taxon>Rhodobacterales</taxon>
        <taxon>Paracoccaceae</taxon>
        <taxon>Cereibacter</taxon>
    </lineage>
</organism>
<accession>A0A4U0YZH8</accession>
<dbReference type="RefSeq" id="WP_136792684.1">
    <property type="nucleotide sequence ID" value="NZ_SWAU01000100.1"/>
</dbReference>
<dbReference type="Pfam" id="PF01471">
    <property type="entry name" value="PG_binding_1"/>
    <property type="match status" value="1"/>
</dbReference>
<dbReference type="SUPFAM" id="SSF47090">
    <property type="entry name" value="PGBD-like"/>
    <property type="match status" value="1"/>
</dbReference>
<comment type="caution">
    <text evidence="3">The sequence shown here is derived from an EMBL/GenBank/DDBJ whole genome shotgun (WGS) entry which is preliminary data.</text>
</comment>
<feature type="signal peptide" evidence="1">
    <location>
        <begin position="1"/>
        <end position="28"/>
    </location>
</feature>
<feature type="domain" description="Peptidoglycan binding-like" evidence="2">
    <location>
        <begin position="120"/>
        <end position="153"/>
    </location>
</feature>
<evidence type="ECO:0000313" key="3">
    <source>
        <dbReference type="EMBL" id="TKA96379.1"/>
    </source>
</evidence>
<sequence length="178" mass="19549">MQANLKKTGVAALVSFAMMAGAVAPAHALGKREKGFLTGVAATVAVGALINQQRNQQNQHPRRVVQQQPQYYAPQPQYYVQQPTPTYARTAPVAYEPRYRAPSIYSVPAATTFNEYSPQMRREIQLELARYGYYSGSIDGAWGPNTYRAVQAYARDSGNTSSLNSVRGAYGFYDALVG</sequence>
<evidence type="ECO:0000313" key="4">
    <source>
        <dbReference type="Proteomes" id="UP000306340"/>
    </source>
</evidence>
<dbReference type="EMBL" id="SWAU01000100">
    <property type="protein sequence ID" value="TKA96379.1"/>
    <property type="molecule type" value="Genomic_DNA"/>
</dbReference>
<dbReference type="Proteomes" id="UP000306340">
    <property type="component" value="Unassembled WGS sequence"/>
</dbReference>
<dbReference type="AlphaFoldDB" id="A0A4U0YZH8"/>
<gene>
    <name evidence="3" type="ORF">FAZ78_11735</name>
</gene>
<dbReference type="InterPro" id="IPR036366">
    <property type="entry name" value="PGBDSf"/>
</dbReference>
<name>A0A4U0YZH8_9RHOB</name>
<reference evidence="3 4" key="1">
    <citation type="submission" date="2019-04" db="EMBL/GenBank/DDBJ databases">
        <title>Crypto-aerobic microbial life in anoxic (sulfidic) marine sediments.</title>
        <authorList>
            <person name="Bhattacharya S."/>
            <person name="Roy C."/>
            <person name="Mondal N."/>
            <person name="Sarkar J."/>
            <person name="Mandal S."/>
            <person name="Rameez M.J."/>
            <person name="Ghosh W."/>
        </authorList>
    </citation>
    <scope>NUCLEOTIDE SEQUENCE [LARGE SCALE GENOMIC DNA]</scope>
    <source>
        <strain evidence="3 4">SBBC</strain>
    </source>
</reference>
<dbReference type="InterPro" id="IPR036365">
    <property type="entry name" value="PGBD-like_sf"/>
</dbReference>
<keyword evidence="1" id="KW-0732">Signal</keyword>
<proteinExistence type="predicted"/>
<dbReference type="Gene3D" id="1.10.101.10">
    <property type="entry name" value="PGBD-like superfamily/PGBD"/>
    <property type="match status" value="1"/>
</dbReference>
<dbReference type="InterPro" id="IPR002477">
    <property type="entry name" value="Peptidoglycan-bd-like"/>
</dbReference>
<feature type="chain" id="PRO_5020870124" evidence="1">
    <location>
        <begin position="29"/>
        <end position="178"/>
    </location>
</feature>